<evidence type="ECO:0000256" key="5">
    <source>
        <dbReference type="ARBA" id="ARBA00022989"/>
    </source>
</evidence>
<feature type="transmembrane region" description="Helical" evidence="7">
    <location>
        <begin position="450"/>
        <end position="467"/>
    </location>
</feature>
<feature type="transmembrane region" description="Helical" evidence="7">
    <location>
        <begin position="535"/>
        <end position="553"/>
    </location>
</feature>
<dbReference type="InterPro" id="IPR036721">
    <property type="entry name" value="RCK_C_sf"/>
</dbReference>
<dbReference type="Pfam" id="PF02080">
    <property type="entry name" value="TrkA_C"/>
    <property type="match status" value="1"/>
</dbReference>
<feature type="transmembrane region" description="Helical" evidence="7">
    <location>
        <begin position="96"/>
        <end position="128"/>
    </location>
</feature>
<dbReference type="InterPro" id="IPR004680">
    <property type="entry name" value="Cit_transptr-like_dom"/>
</dbReference>
<dbReference type="Gene3D" id="3.30.70.1450">
    <property type="entry name" value="Regulator of K+ conductance, C-terminal domain"/>
    <property type="match status" value="2"/>
</dbReference>
<dbReference type="CDD" id="cd01115">
    <property type="entry name" value="SLC13_permease"/>
    <property type="match status" value="1"/>
</dbReference>
<dbReference type="PROSITE" id="PS51202">
    <property type="entry name" value="RCK_C"/>
    <property type="match status" value="1"/>
</dbReference>
<feature type="transmembrane region" description="Helical" evidence="7">
    <location>
        <begin position="573"/>
        <end position="593"/>
    </location>
</feature>
<dbReference type="Proteomes" id="UP001139125">
    <property type="component" value="Unassembled WGS sequence"/>
</dbReference>
<protein>
    <submittedName>
        <fullName evidence="9">SLC13 family permease</fullName>
    </submittedName>
</protein>
<dbReference type="RefSeq" id="WP_255135597.1">
    <property type="nucleotide sequence ID" value="NZ_JANDBC010000003.1"/>
</dbReference>
<feature type="transmembrane region" description="Helical" evidence="7">
    <location>
        <begin position="31"/>
        <end position="49"/>
    </location>
</feature>
<keyword evidence="10" id="KW-1185">Reference proteome</keyword>
<dbReference type="Pfam" id="PF03600">
    <property type="entry name" value="CitMHS"/>
    <property type="match status" value="1"/>
</dbReference>
<evidence type="ECO:0000256" key="6">
    <source>
        <dbReference type="ARBA" id="ARBA00023136"/>
    </source>
</evidence>
<name>A0A9X2L5G2_9BACT</name>
<evidence type="ECO:0000256" key="7">
    <source>
        <dbReference type="SAM" id="Phobius"/>
    </source>
</evidence>
<evidence type="ECO:0000256" key="3">
    <source>
        <dbReference type="ARBA" id="ARBA00022692"/>
    </source>
</evidence>
<gene>
    <name evidence="9" type="ORF">NM125_14010</name>
</gene>
<feature type="transmembrane region" description="Helical" evidence="7">
    <location>
        <begin position="405"/>
        <end position="438"/>
    </location>
</feature>
<evidence type="ECO:0000313" key="9">
    <source>
        <dbReference type="EMBL" id="MCP9292699.1"/>
    </source>
</evidence>
<evidence type="ECO:0000256" key="2">
    <source>
        <dbReference type="ARBA" id="ARBA00022448"/>
    </source>
</evidence>
<feature type="domain" description="RCK C-terminal" evidence="8">
    <location>
        <begin position="303"/>
        <end position="390"/>
    </location>
</feature>
<keyword evidence="6 7" id="KW-0472">Membrane</keyword>
<sequence length="595" mass="64929">MFGISLEIWFVYSLIVLAVFLFVNKRISFDVTSLILLATLVVSGILTPAEGLSGFSNTATVTIACMFILSEGLRRTGALNIVGDWFFKLSQLNYRMAIFIIMMTIGVISAFINNTAAVAIFIPVIIGLSKDLGESASKLLMPMSFAAMFGGVCTLIGTSTNLLVDSIATENGLAGFGMFEFAPVGIIFFAAGFLYLFTMGINLIPERRKDQELTDTFEMQCYLTDVILNAQSPFVDTPLKNTKLIQDLDLDIVEVFDKDGTSKTDRESITLEAEDVLRIRGSVKEINKLLNREDVLIKPSEHWEDKDFEMGNAQLVEAVIAPESSYDGMPLRDIEFYELYEAQVLAIRQKGKVQQDKLSDIRLQSGTSVLLYAKKERVNDIKTAEEFVLATEIDIPDLNQSKIPVAIAIILGVVGTAAFGLLPIVASAICGVILMILSGCLTNEEAYQSINWKVIFLLGGVLPLGVAMQKTGAAQLLADTLITNLEAFGPTAVLSAFFFLSMMLTNLISNQATAALLAPIAIEASTSIGVNAEPLLVAVTMAASLSFMSPIGYQTNTMIFGPGQYRFMDFVKVGTPLNLLFWIIGTFAIPLFWSF</sequence>
<evidence type="ECO:0000256" key="4">
    <source>
        <dbReference type="ARBA" id="ARBA00022737"/>
    </source>
</evidence>
<dbReference type="SUPFAM" id="SSF116726">
    <property type="entry name" value="TrkA C-terminal domain-like"/>
    <property type="match status" value="2"/>
</dbReference>
<reference evidence="9" key="1">
    <citation type="submission" date="2022-06" db="EMBL/GenBank/DDBJ databases">
        <title>Gracilimonas sp. CAU 1638 isolated from sea sediment.</title>
        <authorList>
            <person name="Kim W."/>
        </authorList>
    </citation>
    <scope>NUCLEOTIDE SEQUENCE</scope>
    <source>
        <strain evidence="9">CAU 1638</strain>
    </source>
</reference>
<accession>A0A9X2L5G2</accession>
<comment type="caution">
    <text evidence="9">The sequence shown here is derived from an EMBL/GenBank/DDBJ whole genome shotgun (WGS) entry which is preliminary data.</text>
</comment>
<keyword evidence="2" id="KW-0813">Transport</keyword>
<dbReference type="InterPro" id="IPR051679">
    <property type="entry name" value="DASS-Related_Transporters"/>
</dbReference>
<dbReference type="AlphaFoldDB" id="A0A9X2L5G2"/>
<feature type="transmembrane region" description="Helical" evidence="7">
    <location>
        <begin position="487"/>
        <end position="508"/>
    </location>
</feature>
<proteinExistence type="predicted"/>
<evidence type="ECO:0000313" key="10">
    <source>
        <dbReference type="Proteomes" id="UP001139125"/>
    </source>
</evidence>
<dbReference type="GO" id="GO:0005886">
    <property type="term" value="C:plasma membrane"/>
    <property type="evidence" value="ECO:0007669"/>
    <property type="project" value="TreeGrafter"/>
</dbReference>
<comment type="subcellular location">
    <subcellularLocation>
        <location evidence="1">Membrane</location>
        <topology evidence="1">Multi-pass membrane protein</topology>
    </subcellularLocation>
</comment>
<dbReference type="PANTHER" id="PTHR43652">
    <property type="entry name" value="BASIC AMINO ACID ANTIPORTER YFCC-RELATED"/>
    <property type="match status" value="1"/>
</dbReference>
<dbReference type="InterPro" id="IPR006037">
    <property type="entry name" value="RCK_C"/>
</dbReference>
<dbReference type="GO" id="GO:0006813">
    <property type="term" value="P:potassium ion transport"/>
    <property type="evidence" value="ECO:0007669"/>
    <property type="project" value="InterPro"/>
</dbReference>
<feature type="transmembrane region" description="Helical" evidence="7">
    <location>
        <begin position="6"/>
        <end position="24"/>
    </location>
</feature>
<feature type="transmembrane region" description="Helical" evidence="7">
    <location>
        <begin position="140"/>
        <end position="164"/>
    </location>
</feature>
<dbReference type="PANTHER" id="PTHR43652:SF2">
    <property type="entry name" value="BASIC AMINO ACID ANTIPORTER YFCC-RELATED"/>
    <property type="match status" value="1"/>
</dbReference>
<dbReference type="GO" id="GO:0008324">
    <property type="term" value="F:monoatomic cation transmembrane transporter activity"/>
    <property type="evidence" value="ECO:0007669"/>
    <property type="project" value="InterPro"/>
</dbReference>
<keyword evidence="4" id="KW-0677">Repeat</keyword>
<evidence type="ECO:0000259" key="8">
    <source>
        <dbReference type="PROSITE" id="PS51202"/>
    </source>
</evidence>
<keyword evidence="3 7" id="KW-0812">Transmembrane</keyword>
<evidence type="ECO:0000256" key="1">
    <source>
        <dbReference type="ARBA" id="ARBA00004141"/>
    </source>
</evidence>
<organism evidence="9 10">
    <name type="scientific">Gracilimonas sediminicola</name>
    <dbReference type="NCBI Taxonomy" id="2952158"/>
    <lineage>
        <taxon>Bacteria</taxon>
        <taxon>Pseudomonadati</taxon>
        <taxon>Balneolota</taxon>
        <taxon>Balneolia</taxon>
        <taxon>Balneolales</taxon>
        <taxon>Balneolaceae</taxon>
        <taxon>Gracilimonas</taxon>
    </lineage>
</organism>
<dbReference type="EMBL" id="JANDBC010000003">
    <property type="protein sequence ID" value="MCP9292699.1"/>
    <property type="molecule type" value="Genomic_DNA"/>
</dbReference>
<feature type="transmembrane region" description="Helical" evidence="7">
    <location>
        <begin position="184"/>
        <end position="204"/>
    </location>
</feature>
<keyword evidence="5 7" id="KW-1133">Transmembrane helix</keyword>